<evidence type="ECO:0000256" key="2">
    <source>
        <dbReference type="ARBA" id="ARBA00022741"/>
    </source>
</evidence>
<dbReference type="RefSeq" id="WP_369162119.1">
    <property type="nucleotide sequence ID" value="NZ_CP163430.1"/>
</dbReference>
<keyword evidence="3 4" id="KW-0067">ATP-binding</keyword>
<evidence type="ECO:0000256" key="4">
    <source>
        <dbReference type="PROSITE-ProRule" id="PRU00409"/>
    </source>
</evidence>
<dbReference type="InterPro" id="IPR052032">
    <property type="entry name" value="ATP-dep_AA_Ligase"/>
</dbReference>
<keyword evidence="2 4" id="KW-0547">Nucleotide-binding</keyword>
<sequence>MNQQPSHVVHVGFDSKQERLLRTGHQLSVLLDDDSAAALPAGIRDRFARIGALHVPSQSDLDNYDTAFEQMTAYVDKFATELGPPVAVVGLSEESVLPAARLREYLALPGMSPRTALLLRDKVRMKEAVRAAGVDVPRFWPVGPDTTAEDAARLASLTPDGIVLKPRSQAAAMGVSIFRDPAAFIGHVRDVGVGADHEAEEFLAGDLCHVDGLIRAGRVLFLSAATYLAPPYDVVTEGGHPLGSVSVDDPALLAAMEDLATTVLAAVGLDDGVFHLELFVRPDGRLTFLEVAGRPGGGGIAEHIHRVHGIDLAEEALRVCLGERPRYDGPRTILDGGIPASGWLWVTTPAGGDRKVERVRGSDRLPGSVVHSIVPSVGDTFTGTAELYRSAGMFTFVGESTRSVTADAHEVWSTFSVEYGPL</sequence>
<keyword evidence="6" id="KW-0614">Plasmid</keyword>
<accession>A0AB39LWT2</accession>
<geneLocation type="plasmid" evidence="6">
    <name>unnamed1</name>
</geneLocation>
<evidence type="ECO:0000256" key="3">
    <source>
        <dbReference type="ARBA" id="ARBA00022840"/>
    </source>
</evidence>
<dbReference type="GO" id="GO:0005524">
    <property type="term" value="F:ATP binding"/>
    <property type="evidence" value="ECO:0007669"/>
    <property type="project" value="UniProtKB-UniRule"/>
</dbReference>
<dbReference type="Gene3D" id="3.30.470.20">
    <property type="entry name" value="ATP-grasp fold, B domain"/>
    <property type="match status" value="1"/>
</dbReference>
<dbReference type="PROSITE" id="PS50975">
    <property type="entry name" value="ATP_GRASP"/>
    <property type="match status" value="1"/>
</dbReference>
<dbReference type="EMBL" id="CP163430">
    <property type="protein sequence ID" value="XDP98449.1"/>
    <property type="molecule type" value="Genomic_DNA"/>
</dbReference>
<evidence type="ECO:0000256" key="1">
    <source>
        <dbReference type="ARBA" id="ARBA00022598"/>
    </source>
</evidence>
<organism evidence="6">
    <name type="scientific">Streptomyces sp. R02</name>
    <dbReference type="NCBI Taxonomy" id="3238623"/>
    <lineage>
        <taxon>Bacteria</taxon>
        <taxon>Bacillati</taxon>
        <taxon>Actinomycetota</taxon>
        <taxon>Actinomycetes</taxon>
        <taxon>Kitasatosporales</taxon>
        <taxon>Streptomycetaceae</taxon>
        <taxon>Streptomyces</taxon>
    </lineage>
</organism>
<protein>
    <submittedName>
        <fullName evidence="6">Acetyl-CoA carboxylase biotin carboxylase subunit family protein</fullName>
    </submittedName>
</protein>
<proteinExistence type="predicted"/>
<dbReference type="PANTHER" id="PTHR43585:SF2">
    <property type="entry name" value="ATP-GRASP ENZYME FSQD"/>
    <property type="match status" value="1"/>
</dbReference>
<dbReference type="AlphaFoldDB" id="A0AB39LWT2"/>
<dbReference type="InterPro" id="IPR011761">
    <property type="entry name" value="ATP-grasp"/>
</dbReference>
<dbReference type="SUPFAM" id="SSF56059">
    <property type="entry name" value="Glutathione synthetase ATP-binding domain-like"/>
    <property type="match status" value="1"/>
</dbReference>
<gene>
    <name evidence="6" type="ORF">AB5J57_33640</name>
</gene>
<keyword evidence="1" id="KW-0436">Ligase</keyword>
<dbReference type="Gene3D" id="3.40.50.20">
    <property type="match status" value="1"/>
</dbReference>
<feature type="domain" description="ATP-grasp" evidence="5">
    <location>
        <begin position="126"/>
        <end position="321"/>
    </location>
</feature>
<evidence type="ECO:0000313" key="6">
    <source>
        <dbReference type="EMBL" id="XDP98449.1"/>
    </source>
</evidence>
<reference evidence="6" key="1">
    <citation type="submission" date="2024-07" db="EMBL/GenBank/DDBJ databases">
        <authorList>
            <person name="Yu S.T."/>
        </authorList>
    </citation>
    <scope>NUCLEOTIDE SEQUENCE</scope>
    <source>
        <strain evidence="6">R02</strain>
        <plasmid evidence="6">unnamed1</plasmid>
    </source>
</reference>
<evidence type="ECO:0000259" key="5">
    <source>
        <dbReference type="PROSITE" id="PS50975"/>
    </source>
</evidence>
<dbReference type="PANTHER" id="PTHR43585">
    <property type="entry name" value="FUMIPYRROLE BIOSYNTHESIS PROTEIN C"/>
    <property type="match status" value="1"/>
</dbReference>
<dbReference type="GO" id="GO:0016874">
    <property type="term" value="F:ligase activity"/>
    <property type="evidence" value="ECO:0007669"/>
    <property type="project" value="UniProtKB-KW"/>
</dbReference>
<dbReference type="GO" id="GO:0046872">
    <property type="term" value="F:metal ion binding"/>
    <property type="evidence" value="ECO:0007669"/>
    <property type="project" value="InterPro"/>
</dbReference>
<name>A0AB39LWT2_9ACTN</name>